<comment type="caution">
    <text evidence="2">The sequence shown here is derived from an EMBL/GenBank/DDBJ whole genome shotgun (WGS) entry which is preliminary data.</text>
</comment>
<accession>A0A1C3EAK8</accession>
<dbReference type="AlphaFoldDB" id="A0A1C3EAK8"/>
<protein>
    <submittedName>
        <fullName evidence="2">Uncharacterized protein</fullName>
    </submittedName>
</protein>
<keyword evidence="3" id="KW-1185">Reference proteome</keyword>
<keyword evidence="1" id="KW-0812">Transmembrane</keyword>
<evidence type="ECO:0000313" key="2">
    <source>
        <dbReference type="EMBL" id="ODA30285.1"/>
    </source>
</evidence>
<name>A0A1C3EAK8_9GAMM</name>
<proteinExistence type="predicted"/>
<keyword evidence="1" id="KW-1133">Transmembrane helix</keyword>
<feature type="transmembrane region" description="Helical" evidence="1">
    <location>
        <begin position="21"/>
        <end position="41"/>
    </location>
</feature>
<evidence type="ECO:0000313" key="3">
    <source>
        <dbReference type="Proteomes" id="UP000094936"/>
    </source>
</evidence>
<keyword evidence="1" id="KW-0472">Membrane</keyword>
<dbReference type="Proteomes" id="UP000094936">
    <property type="component" value="Unassembled WGS sequence"/>
</dbReference>
<sequence length="225" mass="24671">MHIGSQHESNLIKFGDIKEEKLVNVILQTLFAALSAFLSLVTLDELITHGFEGSVVGLSLLTIMSSALYYILNTQHSKRFMPLPQHCFFAGCLYFGAYLAESVLSGLTFSHIYMPLISGGCFYLYTQLAWKPKTQTAVFSSISRETGTITVHSVFPSSSQAFAIQDISALTIDDGYLIVDTAQNSAELTVLGSREEILKSFSQLLSSEEQDQIALHLPSAGIMSK</sequence>
<feature type="transmembrane region" description="Helical" evidence="1">
    <location>
        <begin position="53"/>
        <end position="71"/>
    </location>
</feature>
<reference evidence="2 3" key="1">
    <citation type="submission" date="2016-05" db="EMBL/GenBank/DDBJ databases">
        <title>Genomic Taxonomy of the Vibrionaceae.</title>
        <authorList>
            <person name="Gomez-Gil B."/>
            <person name="Enciso-Ibarra J."/>
        </authorList>
    </citation>
    <scope>NUCLEOTIDE SEQUENCE [LARGE SCALE GENOMIC DNA]</scope>
    <source>
        <strain evidence="2 3">CAIM 1920</strain>
    </source>
</reference>
<organism evidence="2 3">
    <name type="scientific">Veronia pacifica</name>
    <dbReference type="NCBI Taxonomy" id="1080227"/>
    <lineage>
        <taxon>Bacteria</taxon>
        <taxon>Pseudomonadati</taxon>
        <taxon>Pseudomonadota</taxon>
        <taxon>Gammaproteobacteria</taxon>
        <taxon>Vibrionales</taxon>
        <taxon>Vibrionaceae</taxon>
        <taxon>Veronia</taxon>
    </lineage>
</organism>
<dbReference type="EMBL" id="LYBM01000054">
    <property type="protein sequence ID" value="ODA30285.1"/>
    <property type="molecule type" value="Genomic_DNA"/>
</dbReference>
<evidence type="ECO:0000256" key="1">
    <source>
        <dbReference type="SAM" id="Phobius"/>
    </source>
</evidence>
<gene>
    <name evidence="2" type="ORF">A8L45_20355</name>
</gene>